<dbReference type="GeneID" id="136086930"/>
<dbReference type="InterPro" id="IPR052035">
    <property type="entry name" value="ZnF_BED_domain_contain"/>
</dbReference>
<evidence type="ECO:0000256" key="2">
    <source>
        <dbReference type="ARBA" id="ARBA00022723"/>
    </source>
</evidence>
<evidence type="ECO:0000256" key="3">
    <source>
        <dbReference type="ARBA" id="ARBA00022771"/>
    </source>
</evidence>
<dbReference type="PANTHER" id="PTHR46481">
    <property type="entry name" value="ZINC FINGER BED DOMAIN-CONTAINING PROTEIN 4"/>
    <property type="match status" value="1"/>
</dbReference>
<keyword evidence="5" id="KW-0539">Nucleus</keyword>
<dbReference type="InterPro" id="IPR008906">
    <property type="entry name" value="HATC_C_dom"/>
</dbReference>
<comment type="subcellular location">
    <subcellularLocation>
        <location evidence="1">Nucleus</location>
    </subcellularLocation>
</comment>
<evidence type="ECO:0000313" key="8">
    <source>
        <dbReference type="RefSeq" id="XP_065665502.1"/>
    </source>
</evidence>
<feature type="domain" description="HAT C-terminal dimerisation" evidence="6">
    <location>
        <begin position="417"/>
        <end position="468"/>
    </location>
</feature>
<dbReference type="RefSeq" id="XP_065665502.1">
    <property type="nucleotide sequence ID" value="XM_065809430.1"/>
</dbReference>
<evidence type="ECO:0000256" key="4">
    <source>
        <dbReference type="ARBA" id="ARBA00022833"/>
    </source>
</evidence>
<dbReference type="Pfam" id="PF05699">
    <property type="entry name" value="Dimer_Tnp_hAT"/>
    <property type="match status" value="1"/>
</dbReference>
<reference evidence="8" key="1">
    <citation type="submission" date="2025-08" db="UniProtKB">
        <authorList>
            <consortium name="RefSeq"/>
        </authorList>
    </citation>
    <scope>IDENTIFICATION</scope>
</reference>
<keyword evidence="2" id="KW-0479">Metal-binding</keyword>
<evidence type="ECO:0000256" key="1">
    <source>
        <dbReference type="ARBA" id="ARBA00004123"/>
    </source>
</evidence>
<protein>
    <submittedName>
        <fullName evidence="8">Zinc finger BED domain-containing protein 4-like</fullName>
    </submittedName>
</protein>
<keyword evidence="7" id="KW-1185">Reference proteome</keyword>
<dbReference type="PANTHER" id="PTHR46481:SF10">
    <property type="entry name" value="ZINC FINGER BED DOMAIN-CONTAINING PROTEIN 39"/>
    <property type="match status" value="1"/>
</dbReference>
<gene>
    <name evidence="8" type="primary">LOC136086930</name>
</gene>
<keyword evidence="4" id="KW-0862">Zinc</keyword>
<evidence type="ECO:0000313" key="7">
    <source>
        <dbReference type="Proteomes" id="UP001652625"/>
    </source>
</evidence>
<organism evidence="7 8">
    <name type="scientific">Hydra vulgaris</name>
    <name type="common">Hydra</name>
    <name type="synonym">Hydra attenuata</name>
    <dbReference type="NCBI Taxonomy" id="6087"/>
    <lineage>
        <taxon>Eukaryota</taxon>
        <taxon>Metazoa</taxon>
        <taxon>Cnidaria</taxon>
        <taxon>Hydrozoa</taxon>
        <taxon>Hydroidolina</taxon>
        <taxon>Anthoathecata</taxon>
        <taxon>Aplanulata</taxon>
        <taxon>Hydridae</taxon>
        <taxon>Hydra</taxon>
    </lineage>
</organism>
<sequence>MTVKSATTFSKQKLPLLNGQVKQFISKELARELNDCEGLGALTDMWTSRSNDSYISATLHFINKNFELKKFVLACQPFSGQHTAAALAKALYKVMQTDLSFLRASTQRIAVHNSAANIKAAIPKTVEITDSLLCADHLINLVLQKANEKKIFKYSCHNGTSQSSEEDNNDINKAIKQAQDFSAKVHRSSNCQNDIKKKCQENEVSYVKIITDCLTRWNSKSMMITSVIRLREVLEELRDSKCEFADVTPSENQFLLLVEVQPILDSFRKVSKVFSADKHPTLHLACSQLVNLQMKVNYIAQLDIQSATKGLVQIRTGELNRRFPNSGTKNHYHAMGNFLHPFFKGALVKKYGDLEGLKDRLVNEHPSHQEFLSQIRNASLNLTGSGFDFDEAEKMASEMPGEEILFRDGKSKIKIELDTYKGLPRPNSSNTDTLKWWEAHAKMIPLLSQVAKKYLAIPLTFASSERVF</sequence>
<evidence type="ECO:0000256" key="5">
    <source>
        <dbReference type="ARBA" id="ARBA00023242"/>
    </source>
</evidence>
<proteinExistence type="predicted"/>
<name>A0ABM4CU79_HYDVU</name>
<keyword evidence="3" id="KW-0863">Zinc-finger</keyword>
<dbReference type="Proteomes" id="UP001652625">
    <property type="component" value="Chromosome 11"/>
</dbReference>
<evidence type="ECO:0000259" key="6">
    <source>
        <dbReference type="Pfam" id="PF05699"/>
    </source>
</evidence>
<accession>A0ABM4CU79</accession>
<dbReference type="SUPFAM" id="SSF53098">
    <property type="entry name" value="Ribonuclease H-like"/>
    <property type="match status" value="1"/>
</dbReference>
<dbReference type="InterPro" id="IPR012337">
    <property type="entry name" value="RNaseH-like_sf"/>
</dbReference>